<keyword evidence="3" id="KW-1185">Reference proteome</keyword>
<dbReference type="AlphaFoldDB" id="A0A0M6YJI9"/>
<feature type="signal peptide" evidence="1">
    <location>
        <begin position="1"/>
        <end position="24"/>
    </location>
</feature>
<name>A0A0M6YJI9_9RHOB</name>
<evidence type="ECO:0000313" key="3">
    <source>
        <dbReference type="Proteomes" id="UP000049222"/>
    </source>
</evidence>
<sequence length="195" mass="20594">MAHSINRRTFAATGLAAAGLSACAAPDPLGEDLPPMGDFELAFTVVVSENAKKIPPSRTATPEQLKSVMTAEVERRFGAYSGGTGYVIALNIDGYSLAPPGIPIVLTPKSILVVSANLWRADPQEKLAGAEQISTFEGAETLLLGSGLVKDADQQLETLCRNMARKVQAWLLRNPTLIGLPAGAGRPPRIDDTDN</sequence>
<proteinExistence type="predicted"/>
<gene>
    <name evidence="2" type="ORF">JDO7802_02102</name>
</gene>
<organism evidence="2 3">
    <name type="scientific">Jannaschia donghaensis</name>
    <dbReference type="NCBI Taxonomy" id="420998"/>
    <lineage>
        <taxon>Bacteria</taxon>
        <taxon>Pseudomonadati</taxon>
        <taxon>Pseudomonadota</taxon>
        <taxon>Alphaproteobacteria</taxon>
        <taxon>Rhodobacterales</taxon>
        <taxon>Roseobacteraceae</taxon>
        <taxon>Jannaschia</taxon>
    </lineage>
</organism>
<protein>
    <recommendedName>
        <fullName evidence="4">Lipoprotein</fullName>
    </recommendedName>
</protein>
<evidence type="ECO:0000313" key="2">
    <source>
        <dbReference type="EMBL" id="CTQ50084.1"/>
    </source>
</evidence>
<feature type="chain" id="PRO_5005807949" description="Lipoprotein" evidence="1">
    <location>
        <begin position="25"/>
        <end position="195"/>
    </location>
</feature>
<dbReference type="RefSeq" id="WP_055085315.1">
    <property type="nucleotide sequence ID" value="NZ_CXSU01000012.1"/>
</dbReference>
<dbReference type="EMBL" id="CXSU01000012">
    <property type="protein sequence ID" value="CTQ50084.1"/>
    <property type="molecule type" value="Genomic_DNA"/>
</dbReference>
<accession>A0A0M6YJI9</accession>
<dbReference type="PROSITE" id="PS51257">
    <property type="entry name" value="PROKAR_LIPOPROTEIN"/>
    <property type="match status" value="1"/>
</dbReference>
<keyword evidence="1" id="KW-0732">Signal</keyword>
<evidence type="ECO:0008006" key="4">
    <source>
        <dbReference type="Google" id="ProtNLM"/>
    </source>
</evidence>
<dbReference type="STRING" id="420998.JDO7802_02102"/>
<dbReference type="OrthoDB" id="7834608at2"/>
<reference evidence="2 3" key="1">
    <citation type="submission" date="2015-07" db="EMBL/GenBank/DDBJ databases">
        <authorList>
            <person name="Noorani M."/>
        </authorList>
    </citation>
    <scope>NUCLEOTIDE SEQUENCE [LARGE SCALE GENOMIC DNA]</scope>
    <source>
        <strain evidence="2 3">CECT 7802</strain>
    </source>
</reference>
<evidence type="ECO:0000256" key="1">
    <source>
        <dbReference type="SAM" id="SignalP"/>
    </source>
</evidence>
<dbReference type="Proteomes" id="UP000049222">
    <property type="component" value="Unassembled WGS sequence"/>
</dbReference>